<evidence type="ECO:0000259" key="1">
    <source>
        <dbReference type="Pfam" id="PF10441"/>
    </source>
</evidence>
<dbReference type="PANTHER" id="PTHR15682">
    <property type="entry name" value="UNHEALTHY RIBOSOME BIOGENESIS PROTEIN 2 HOMOLOG"/>
    <property type="match status" value="1"/>
</dbReference>
<dbReference type="AlphaFoldDB" id="A0ABC8R2V4"/>
<comment type="caution">
    <text evidence="2">The sequence shown here is derived from an EMBL/GenBank/DDBJ whole genome shotgun (WGS) entry which is preliminary data.</text>
</comment>
<dbReference type="Pfam" id="PF10441">
    <property type="entry name" value="Urb2"/>
    <property type="match status" value="1"/>
</dbReference>
<dbReference type="InterPro" id="IPR018849">
    <property type="entry name" value="Urb2/Npa2_C"/>
</dbReference>
<evidence type="ECO:0000313" key="3">
    <source>
        <dbReference type="Proteomes" id="UP001642360"/>
    </source>
</evidence>
<dbReference type="PANTHER" id="PTHR15682:SF2">
    <property type="entry name" value="UNHEALTHY RIBOSOME BIOGENESIS PROTEIN 2 HOMOLOG"/>
    <property type="match status" value="1"/>
</dbReference>
<sequence length="1168" mass="130065">MPDWPEVLTAFENSLAVVSERIDAMDGLASGAEAACRMFAQYMDGAELLNLAARIGMGFVTIQLDEPCYRWIGNILDILLESKGIRYITLKILSSCLQLIFLLKRRCKLDESSGWFCTLRLVLGSLLDLHGASHSHYHYDLFRLFVSCRRALKNLTVASCEEKMEASQFSLSCILFESPYPVLWLLKSMSAVIRCQCVFSEDNATKVKDMIFSLVDHTAYLFLTLSKDKFVRAIHSHILYGKLCEEKSSSVIAQERCDGIEDDPYLNSGEDIDARRSVVLVAETLKEQVQNILVSLKEVICDEKKEPFTGVQEYTSLSTIISCLQGFLWGLASALDNVDAPRFNVKIKFSRWKFEPLHEVNLCLDTVADFINYSLRALLVEDDQCFADFDDTLHGQEQQNCGNARNFSTTAAIKEDSSKSVWKKKSHSGNAESILTKVDLSEQLCLRKSLLQGFLRGEDLEAAFFLRQLFIASSAILKLNLQTNRNALSSSLISILIGISRVLLVEFASKVEVPQPFSFVWLDSVVMFLEELGSYFPSSNPTLSRNLYVKLVDLHLRAIGKCISLQGKGATLTSHETESSTKMLNGQMGLSECNISQGPYLDEFKGRLRMSFKAFLKRPSELHLFSVVQAIERALVGMQEGCMINYELQTGSSDGGKVSSTVAAGIDCLDLVLEFVTGRKRLSVVKTHIQSLVTCLFNIILHLQGPKIFYGKAKGNRGDADPDPGSVLRMCVEVLTRVFGKHALLHTDTCHVVQSLRVPAAIFQSFLQLRIYESPGRSDSPRFSDTEGPESVISKNTCVVDRQFSIELYDACCRLLCTVLKHHKSESQRCVAILEDSVCILLRCLEMVNIDPVVRKGYFSWEVQEGVKCACFLRRVYEEFHDGPGVASTEIHEHKCPFLGLLSLDAMATRCIRQQKDVFGRNCFQFLSNYVSIYCGYGPIKTGFRREIDEALRPGVYALIDACSADDLQYLHTVFGEGPCRSTLATLQHDYKQNFQYGGKPANQTHPCAINLLGLQFSTTSCIGLTFTIIGFPLSFTTKHNTIHDTQKKHSLLYPRGFFSESSSIPSSTILGRDLHLPWPPMARVLRLDGRNHRRKHGLATSGHTNWVGVPCAVVIGYGEPGKALLDVSIRASQAGVLLPVARGKLAVGRGSFALVGTCPASIPVYLS</sequence>
<evidence type="ECO:0000313" key="2">
    <source>
        <dbReference type="EMBL" id="CAK9138332.1"/>
    </source>
</evidence>
<proteinExistence type="predicted"/>
<reference evidence="2 3" key="1">
    <citation type="submission" date="2024-02" db="EMBL/GenBank/DDBJ databases">
        <authorList>
            <person name="Vignale AGUSTIN F."/>
            <person name="Sosa J E."/>
            <person name="Modenutti C."/>
        </authorList>
    </citation>
    <scope>NUCLEOTIDE SEQUENCE [LARGE SCALE GENOMIC DNA]</scope>
</reference>
<protein>
    <recommendedName>
        <fullName evidence="1">Nucleolar 27S pre-rRNA processing Urb2/Npa2 C-terminal domain-containing protein</fullName>
    </recommendedName>
</protein>
<dbReference type="Proteomes" id="UP001642360">
    <property type="component" value="Unassembled WGS sequence"/>
</dbReference>
<feature type="domain" description="Nucleolar 27S pre-rRNA processing Urb2/Npa2 C-terminal" evidence="1">
    <location>
        <begin position="730"/>
        <end position="1000"/>
    </location>
</feature>
<organism evidence="2 3">
    <name type="scientific">Ilex paraguariensis</name>
    <name type="common">yerba mate</name>
    <dbReference type="NCBI Taxonomy" id="185542"/>
    <lineage>
        <taxon>Eukaryota</taxon>
        <taxon>Viridiplantae</taxon>
        <taxon>Streptophyta</taxon>
        <taxon>Embryophyta</taxon>
        <taxon>Tracheophyta</taxon>
        <taxon>Spermatophyta</taxon>
        <taxon>Magnoliopsida</taxon>
        <taxon>eudicotyledons</taxon>
        <taxon>Gunneridae</taxon>
        <taxon>Pentapetalae</taxon>
        <taxon>asterids</taxon>
        <taxon>campanulids</taxon>
        <taxon>Aquifoliales</taxon>
        <taxon>Aquifoliaceae</taxon>
        <taxon>Ilex</taxon>
    </lineage>
</organism>
<gene>
    <name evidence="2" type="ORF">ILEXP_LOCUS5431</name>
</gene>
<dbReference type="InterPro" id="IPR052609">
    <property type="entry name" value="Ribosome_Biogenesis_Reg"/>
</dbReference>
<accession>A0ABC8R2V4</accession>
<name>A0ABC8R2V4_9AQUA</name>
<dbReference type="EMBL" id="CAUOFW020000879">
    <property type="protein sequence ID" value="CAK9138332.1"/>
    <property type="molecule type" value="Genomic_DNA"/>
</dbReference>
<keyword evidence="3" id="KW-1185">Reference proteome</keyword>